<dbReference type="PANTHER" id="PTHR33273:SF4">
    <property type="entry name" value="ENDONUCLEASE_EXONUCLEASE_PHOSPHATASE DOMAIN-CONTAINING PROTEIN"/>
    <property type="match status" value="1"/>
</dbReference>
<evidence type="ECO:0000259" key="1">
    <source>
        <dbReference type="Pfam" id="PF14529"/>
    </source>
</evidence>
<dbReference type="AlphaFoldDB" id="A0A820QTT2"/>
<accession>A0A820QTT2</accession>
<dbReference type="Pfam" id="PF14529">
    <property type="entry name" value="Exo_endo_phos_2"/>
    <property type="match status" value="1"/>
</dbReference>
<dbReference type="InterPro" id="IPR005135">
    <property type="entry name" value="Endo/exonuclease/phosphatase"/>
</dbReference>
<feature type="non-terminal residue" evidence="2">
    <location>
        <position position="158"/>
    </location>
</feature>
<dbReference type="PANTHER" id="PTHR33273">
    <property type="entry name" value="DOMAIN-CONTAINING PROTEIN, PUTATIVE-RELATED"/>
    <property type="match status" value="1"/>
</dbReference>
<dbReference type="SUPFAM" id="SSF56219">
    <property type="entry name" value="DNase I-like"/>
    <property type="match status" value="1"/>
</dbReference>
<comment type="caution">
    <text evidence="2">The sequence shown here is derived from an EMBL/GenBank/DDBJ whole genome shotgun (WGS) entry which is preliminary data.</text>
</comment>
<dbReference type="EMBL" id="CAJOBB010027964">
    <property type="protein sequence ID" value="CAF4426616.1"/>
    <property type="molecule type" value="Genomic_DNA"/>
</dbReference>
<feature type="non-terminal residue" evidence="2">
    <location>
        <position position="1"/>
    </location>
</feature>
<feature type="domain" description="Endonuclease/exonuclease/phosphatase" evidence="1">
    <location>
        <begin position="85"/>
        <end position="156"/>
    </location>
</feature>
<evidence type="ECO:0000313" key="3">
    <source>
        <dbReference type="Proteomes" id="UP000663868"/>
    </source>
</evidence>
<gene>
    <name evidence="2" type="ORF">KXQ929_LOCUS52525</name>
</gene>
<organism evidence="2 3">
    <name type="scientific">Adineta steineri</name>
    <dbReference type="NCBI Taxonomy" id="433720"/>
    <lineage>
        <taxon>Eukaryota</taxon>
        <taxon>Metazoa</taxon>
        <taxon>Spiralia</taxon>
        <taxon>Gnathifera</taxon>
        <taxon>Rotifera</taxon>
        <taxon>Eurotatoria</taxon>
        <taxon>Bdelloidea</taxon>
        <taxon>Adinetida</taxon>
        <taxon>Adinetidae</taxon>
        <taxon>Adineta</taxon>
    </lineage>
</organism>
<name>A0A820QTT2_9BILA</name>
<dbReference type="Gene3D" id="3.60.10.10">
    <property type="entry name" value="Endonuclease/exonuclease/phosphatase"/>
    <property type="match status" value="1"/>
</dbReference>
<proteinExistence type="predicted"/>
<protein>
    <recommendedName>
        <fullName evidence="1">Endonuclease/exonuclease/phosphatase domain-containing protein</fullName>
    </recommendedName>
</protein>
<sequence>KYKDEIFNRFGKMDIISINETNLHEKTQFQLPGFNIFRFDRSDKKGGGVLLAIRKEISCYEVFSENIDNNECVAVQISTQSGTLLICSIYIPPQIKISSRLFDQILNMNNNCLIMGDLNAASTLLGSRKTNSKGIQLQELLNNTAFSCIDDNITTYER</sequence>
<reference evidence="2" key="1">
    <citation type="submission" date="2021-02" db="EMBL/GenBank/DDBJ databases">
        <authorList>
            <person name="Nowell W R."/>
        </authorList>
    </citation>
    <scope>NUCLEOTIDE SEQUENCE</scope>
</reference>
<dbReference type="GO" id="GO:0003824">
    <property type="term" value="F:catalytic activity"/>
    <property type="evidence" value="ECO:0007669"/>
    <property type="project" value="InterPro"/>
</dbReference>
<evidence type="ECO:0000313" key="2">
    <source>
        <dbReference type="EMBL" id="CAF4426616.1"/>
    </source>
</evidence>
<dbReference type="InterPro" id="IPR036691">
    <property type="entry name" value="Endo/exonu/phosph_ase_sf"/>
</dbReference>
<dbReference type="Proteomes" id="UP000663868">
    <property type="component" value="Unassembled WGS sequence"/>
</dbReference>